<gene>
    <name evidence="1" type="ORF">Ga0074812_10494</name>
</gene>
<dbReference type="GO" id="GO:0016740">
    <property type="term" value="F:transferase activity"/>
    <property type="evidence" value="ECO:0007669"/>
    <property type="project" value="UniProtKB-KW"/>
</dbReference>
<dbReference type="InterPro" id="IPR023606">
    <property type="entry name" value="CoA-Trfase_III_dom_1_sf"/>
</dbReference>
<evidence type="ECO:0000313" key="2">
    <source>
        <dbReference type="Proteomes" id="UP000198802"/>
    </source>
</evidence>
<evidence type="ECO:0000313" key="1">
    <source>
        <dbReference type="EMBL" id="CUU55013.1"/>
    </source>
</evidence>
<proteinExistence type="predicted"/>
<sequence length="784" mass="81708">MELRPIDDAAALSGLRVVDVSLGTSAVGSGLASNLPGVLLRDLGAEVTRVRSAHRSTLDAGVDFERVWQRGTTVIEVDHESPEAAPRILALAAEADVVFLSGPEELLEGRGIGYAELAARNPRTVVGRVRPTHTARGSLPDLELLVAARAGLPTQIRGHRGGAVFPDLAVASAGAGLAVTVGALATLYERETTGVGGWVETSLADGLRAILPMIIGRVEVSSPATDLLWRDQGPADGFAYRCADGDYIQLWFGAKGAYEAFLQEVGDEPSEKGYTADLVSGALTERGRRWAATFATAERADWLDRLSRAGIRCEPVLRPGEALTDPHVRETGLSVTSEDPDLGPVTVLGPVARVTATSTLTAAPADAAYPGGIAYTGGIADTGARPGASTRLLSGVRVLDLAAYLAGPVTAQVLGDLGADVVKVEPMSGDVHRSMEPMFAAGQRGKRAVAVDLKAPGAAQVLEGLFRWSHVLHHNARVGLADRLGYDEATVRMSNPDVVYSHSSGFGPTGPRAPLPANDHLMQALSGIEAGQGGADSPPTFMAWGAIDVTGGWLSACAVIAALYARKRSGAGQSVSTSLLGSALTLKSGAYVRGGTAVGGPVLDGEQTGYGAAYRLYQAGDGEWFALAVPDAGAWERLRQVVAISGLPDAPPPLRRAGEGRQDAERLLEEVFRAEPAEAWVRRLTAADVPVEAVAQVDRRGFVARVLDDPLTRQSGRVASFDWGARGRTETPGCQFGVGPAPRPTGRPGIPGLGEHTAEVLAELGFDADARAALAASRTVRSDG</sequence>
<dbReference type="InterPro" id="IPR044855">
    <property type="entry name" value="CoA-Trfase_III_dom3_sf"/>
</dbReference>
<protein>
    <submittedName>
        <fullName evidence="1">Crotonobetainyl-CoA:carnitine CoA-transferase CaiB</fullName>
    </submittedName>
</protein>
<dbReference type="InterPro" id="IPR050509">
    <property type="entry name" value="CoA-transferase_III"/>
</dbReference>
<dbReference type="Gene3D" id="3.40.50.10540">
    <property type="entry name" value="Crotonobetainyl-coa:carnitine coa-transferase, domain 1"/>
    <property type="match status" value="2"/>
</dbReference>
<name>A0A0S4QHK4_9ACTN</name>
<organism evidence="1 2">
    <name type="scientific">Parafrankia irregularis</name>
    <dbReference type="NCBI Taxonomy" id="795642"/>
    <lineage>
        <taxon>Bacteria</taxon>
        <taxon>Bacillati</taxon>
        <taxon>Actinomycetota</taxon>
        <taxon>Actinomycetes</taxon>
        <taxon>Frankiales</taxon>
        <taxon>Frankiaceae</taxon>
        <taxon>Parafrankia</taxon>
    </lineage>
</organism>
<dbReference type="Proteomes" id="UP000198802">
    <property type="component" value="Unassembled WGS sequence"/>
</dbReference>
<reference evidence="2" key="1">
    <citation type="submission" date="2015-11" db="EMBL/GenBank/DDBJ databases">
        <authorList>
            <person name="Varghese N."/>
        </authorList>
    </citation>
    <scope>NUCLEOTIDE SEQUENCE [LARGE SCALE GENOMIC DNA]</scope>
    <source>
        <strain evidence="2">DSM 45899</strain>
    </source>
</reference>
<dbReference type="Gene3D" id="3.30.1540.10">
    <property type="entry name" value="formyl-coa transferase, domain 3"/>
    <property type="match status" value="2"/>
</dbReference>
<dbReference type="PANTHER" id="PTHR48228:SF5">
    <property type="entry name" value="ALPHA-METHYLACYL-COA RACEMASE"/>
    <property type="match status" value="1"/>
</dbReference>
<dbReference type="SUPFAM" id="SSF89796">
    <property type="entry name" value="CoA-transferase family III (CaiB/BaiF)"/>
    <property type="match status" value="2"/>
</dbReference>
<keyword evidence="1" id="KW-0808">Transferase</keyword>
<dbReference type="RefSeq" id="WP_091273702.1">
    <property type="nucleotide sequence ID" value="NZ_FAOZ01000004.1"/>
</dbReference>
<keyword evidence="2" id="KW-1185">Reference proteome</keyword>
<dbReference type="Pfam" id="PF02515">
    <property type="entry name" value="CoA_transf_3"/>
    <property type="match status" value="2"/>
</dbReference>
<accession>A0A0S4QHK4</accession>
<dbReference type="PANTHER" id="PTHR48228">
    <property type="entry name" value="SUCCINYL-COA--D-CITRAMALATE COA-TRANSFERASE"/>
    <property type="match status" value="1"/>
</dbReference>
<dbReference type="EMBL" id="FAOZ01000004">
    <property type="protein sequence ID" value="CUU55013.1"/>
    <property type="molecule type" value="Genomic_DNA"/>
</dbReference>
<dbReference type="AlphaFoldDB" id="A0A0S4QHK4"/>
<dbReference type="InterPro" id="IPR003673">
    <property type="entry name" value="CoA-Trfase_fam_III"/>
</dbReference>